<gene>
    <name evidence="1" type="ORF">SAMN03080606_04314</name>
</gene>
<dbReference type="EMBL" id="FMUS01000053">
    <property type="protein sequence ID" value="SCZ10806.1"/>
    <property type="molecule type" value="Genomic_DNA"/>
</dbReference>
<reference evidence="1 2" key="1">
    <citation type="submission" date="2016-10" db="EMBL/GenBank/DDBJ databases">
        <authorList>
            <person name="de Groot N.N."/>
        </authorList>
    </citation>
    <scope>NUCLEOTIDE SEQUENCE [LARGE SCALE GENOMIC DNA]</scope>
    <source>
        <strain evidence="1 2">DSM 18978</strain>
    </source>
</reference>
<protein>
    <submittedName>
        <fullName evidence="1">Uncharacterized protein</fullName>
    </submittedName>
</protein>
<proteinExistence type="predicted"/>
<evidence type="ECO:0000313" key="1">
    <source>
        <dbReference type="EMBL" id="SCZ10806.1"/>
    </source>
</evidence>
<dbReference type="RefSeq" id="WP_091547663.1">
    <property type="nucleotide sequence ID" value="NZ_FMUS01000053.1"/>
</dbReference>
<name>A0A1G5LDC8_9FIRM</name>
<accession>A0A1G5LDC8</accession>
<keyword evidence="2" id="KW-1185">Reference proteome</keyword>
<dbReference type="OrthoDB" id="2613614at2"/>
<organism evidence="1 2">
    <name type="scientific">Alkaliphilus peptidifermentans DSM 18978</name>
    <dbReference type="NCBI Taxonomy" id="1120976"/>
    <lineage>
        <taxon>Bacteria</taxon>
        <taxon>Bacillati</taxon>
        <taxon>Bacillota</taxon>
        <taxon>Clostridia</taxon>
        <taxon>Peptostreptococcales</taxon>
        <taxon>Natronincolaceae</taxon>
        <taxon>Alkaliphilus</taxon>
    </lineage>
</organism>
<sequence>MSEEKFIQHIGDYRLHDGIIEEIIERKEEVEIFIRGCNGDLLKFTFFGTSKVRRNESKGMMIYSVSEMSCEEDTMRHFVFINWDETSKAFLEVIAESFEIQLVEE</sequence>
<dbReference type="Proteomes" id="UP000198636">
    <property type="component" value="Unassembled WGS sequence"/>
</dbReference>
<evidence type="ECO:0000313" key="2">
    <source>
        <dbReference type="Proteomes" id="UP000198636"/>
    </source>
</evidence>
<dbReference type="AlphaFoldDB" id="A0A1G5LDC8"/>